<keyword evidence="3" id="KW-0677">Repeat</keyword>
<evidence type="ECO:0000256" key="8">
    <source>
        <dbReference type="PROSITE-ProRule" id="PRU01145"/>
    </source>
</evidence>
<dbReference type="Gene3D" id="3.30.1490.490">
    <property type="match status" value="1"/>
</dbReference>
<keyword evidence="2" id="KW-0479">Metal-binding</keyword>
<dbReference type="AlphaFoldDB" id="A0A1B2J7N5"/>
<sequence>MVSFSCEVCNDTVTKKKLEQHTVVCCGAYFTCIDCSTTFEGSSFRSHTSCISESEKYEKGLFRGKKHRPHHQILQDSGKSVIPNTQARKQKSSENNDKVQSSASSTISSNTANPRDHQKESLDINIGNYVTKRQPLNKFLKKIAKETKQDKKKILHNIYIWKDSNGRVIIG</sequence>
<dbReference type="OrthoDB" id="3979824at2759"/>
<evidence type="ECO:0000256" key="1">
    <source>
        <dbReference type="ARBA" id="ARBA00004123"/>
    </source>
</evidence>
<evidence type="ECO:0000313" key="12">
    <source>
        <dbReference type="Proteomes" id="UP000094565"/>
    </source>
</evidence>
<accession>A0A1B2J7N5</accession>
<comment type="subcellular location">
    <subcellularLocation>
        <location evidence="1">Nucleus</location>
    </subcellularLocation>
</comment>
<evidence type="ECO:0000256" key="4">
    <source>
        <dbReference type="ARBA" id="ARBA00022771"/>
    </source>
</evidence>
<evidence type="ECO:0000256" key="3">
    <source>
        <dbReference type="ARBA" id="ARBA00022737"/>
    </source>
</evidence>
<name>A0A1B2J7N5_PICPA</name>
<evidence type="ECO:0000256" key="7">
    <source>
        <dbReference type="ARBA" id="ARBA00061084"/>
    </source>
</evidence>
<comment type="similarity">
    <text evidence="7">Belongs to the UPF0743 family.</text>
</comment>
<dbReference type="GO" id="GO:0000122">
    <property type="term" value="P:negative regulation of transcription by RNA polymerase II"/>
    <property type="evidence" value="ECO:0007669"/>
    <property type="project" value="TreeGrafter"/>
</dbReference>
<evidence type="ECO:0000259" key="10">
    <source>
        <dbReference type="Pfam" id="PF08790"/>
    </source>
</evidence>
<keyword evidence="12" id="KW-1185">Reference proteome</keyword>
<dbReference type="InterPro" id="IPR014898">
    <property type="entry name" value="Znf_C2H2_LYAR"/>
</dbReference>
<dbReference type="SUPFAM" id="SSF57667">
    <property type="entry name" value="beta-beta-alpha zinc fingers"/>
    <property type="match status" value="2"/>
</dbReference>
<dbReference type="Proteomes" id="UP000094565">
    <property type="component" value="Chromosome 1"/>
</dbReference>
<evidence type="ECO:0000256" key="5">
    <source>
        <dbReference type="ARBA" id="ARBA00022833"/>
    </source>
</evidence>
<reference evidence="11 12" key="1">
    <citation type="submission" date="2016-02" db="EMBL/GenBank/DDBJ databases">
        <title>Comparative genomic and transcriptomic foundation for Pichia pastoris.</title>
        <authorList>
            <person name="Love K.R."/>
            <person name="Shah K.A."/>
            <person name="Whittaker C.A."/>
            <person name="Wu J."/>
            <person name="Bartlett M.C."/>
            <person name="Ma D."/>
            <person name="Leeson R.L."/>
            <person name="Priest M."/>
            <person name="Young S.K."/>
            <person name="Love J.C."/>
        </authorList>
    </citation>
    <scope>NUCLEOTIDE SEQUENCE [LARGE SCALE GENOMIC DNA]</scope>
    <source>
        <strain evidence="11 12">ATCC 28485</strain>
    </source>
</reference>
<dbReference type="InterPro" id="IPR036236">
    <property type="entry name" value="Znf_C2H2_sf"/>
</dbReference>
<keyword evidence="5" id="KW-0862">Zinc</keyword>
<dbReference type="InterPro" id="IPR039999">
    <property type="entry name" value="LYAR"/>
</dbReference>
<proteinExistence type="inferred from homology"/>
<dbReference type="GO" id="GO:0008270">
    <property type="term" value="F:zinc ion binding"/>
    <property type="evidence" value="ECO:0007669"/>
    <property type="project" value="UniProtKB-KW"/>
</dbReference>
<evidence type="ECO:0000256" key="6">
    <source>
        <dbReference type="ARBA" id="ARBA00023242"/>
    </source>
</evidence>
<evidence type="ECO:0000313" key="11">
    <source>
        <dbReference type="EMBL" id="ANZ73994.1"/>
    </source>
</evidence>
<dbReference type="GO" id="GO:0003677">
    <property type="term" value="F:DNA binding"/>
    <property type="evidence" value="ECO:0007669"/>
    <property type="project" value="InterPro"/>
</dbReference>
<dbReference type="FunFam" id="3.30.1490.490:FF:000001">
    <property type="entry name" value="cell growth-regulating nucleolar protein-like"/>
    <property type="match status" value="1"/>
</dbReference>
<feature type="compositionally biased region" description="Low complexity" evidence="9">
    <location>
        <begin position="101"/>
        <end position="113"/>
    </location>
</feature>
<evidence type="ECO:0000256" key="9">
    <source>
        <dbReference type="SAM" id="MobiDB-lite"/>
    </source>
</evidence>
<dbReference type="PROSITE" id="PS51804">
    <property type="entry name" value="ZF_C2HC_LYAR"/>
    <property type="match status" value="1"/>
</dbReference>
<organism evidence="11 12">
    <name type="scientific">Komagataella pastoris</name>
    <name type="common">Yeast</name>
    <name type="synonym">Pichia pastoris</name>
    <dbReference type="NCBI Taxonomy" id="4922"/>
    <lineage>
        <taxon>Eukaryota</taxon>
        <taxon>Fungi</taxon>
        <taxon>Dikarya</taxon>
        <taxon>Ascomycota</taxon>
        <taxon>Saccharomycotina</taxon>
        <taxon>Pichiomycetes</taxon>
        <taxon>Pichiales</taxon>
        <taxon>Pichiaceae</taxon>
        <taxon>Komagataella</taxon>
    </lineage>
</organism>
<dbReference type="PANTHER" id="PTHR13100:SF10">
    <property type="entry name" value="CELL GROWTH-REGULATING NUCLEOLAR PROTEIN"/>
    <property type="match status" value="1"/>
</dbReference>
<dbReference type="GO" id="GO:0006364">
    <property type="term" value="P:rRNA processing"/>
    <property type="evidence" value="ECO:0007669"/>
    <property type="project" value="TreeGrafter"/>
</dbReference>
<dbReference type="GO" id="GO:0005730">
    <property type="term" value="C:nucleolus"/>
    <property type="evidence" value="ECO:0007669"/>
    <property type="project" value="TreeGrafter"/>
</dbReference>
<feature type="domain" description="Zinc finger C2H2 LYAR-type" evidence="10">
    <location>
        <begin position="30"/>
        <end position="57"/>
    </location>
</feature>
<dbReference type="EMBL" id="CP014584">
    <property type="protein sequence ID" value="ANZ73994.1"/>
    <property type="molecule type" value="Genomic_DNA"/>
</dbReference>
<dbReference type="PANTHER" id="PTHR13100">
    <property type="entry name" value="CELL GROWTH-REGULATING NUCLEOLAR PROTEIN LYAR"/>
    <property type="match status" value="1"/>
</dbReference>
<dbReference type="Pfam" id="PF08790">
    <property type="entry name" value="zf-LYAR"/>
    <property type="match status" value="1"/>
</dbReference>
<evidence type="ECO:0000256" key="2">
    <source>
        <dbReference type="ARBA" id="ARBA00022723"/>
    </source>
</evidence>
<gene>
    <name evidence="11" type="primary">YCR087C-A</name>
    <name evidence="11" type="ORF">ATY40_BA7501073</name>
</gene>
<keyword evidence="6" id="KW-0539">Nucleus</keyword>
<keyword evidence="4 8" id="KW-0863">Zinc-finger</keyword>
<feature type="compositionally biased region" description="Polar residues" evidence="9">
    <location>
        <begin position="74"/>
        <end position="87"/>
    </location>
</feature>
<feature type="region of interest" description="Disordered" evidence="9">
    <location>
        <begin position="64"/>
        <end position="125"/>
    </location>
</feature>
<protein>
    <submittedName>
        <fullName evidence="11">BA75_01073T0</fullName>
    </submittedName>
</protein>